<gene>
    <name evidence="2" type="ORF">EV657_102293</name>
</gene>
<sequence length="304" mass="33434">MATLKPAPAKRRARSAPIRFAPPVIRMLGIARLLSVQNLGPRLREGSDREHEILREECPVRRSPDRILWTRRGGNNNRAFLAVRHARQKRTKTQWGASRLRRILTPDASRSPENVRPSTTGKSDNRPERPRVPCQRHAPEARQSGRRVSTRPVVCLGAMPNRTFTVRPGRIAASLQVGCGPCMPVGLPAHVLSGSHPIIREPGRVNASARARRVLILSVGSAGLLMPSSHHAGFPGRNPSRAFCNGVSRLCHQIPAPKADNRAGLERPCAHADPCRQKVPTPDRRDRVPGRETSPPPRAEIACA</sequence>
<comment type="caution">
    <text evidence="2">The sequence shown here is derived from an EMBL/GenBank/DDBJ whole genome shotgun (WGS) entry which is preliminary data.</text>
</comment>
<dbReference type="EMBL" id="SOEB01000002">
    <property type="protein sequence ID" value="TDX33415.1"/>
    <property type="molecule type" value="Genomic_DNA"/>
</dbReference>
<protein>
    <submittedName>
        <fullName evidence="2">Uncharacterized protein</fullName>
    </submittedName>
</protein>
<feature type="region of interest" description="Disordered" evidence="1">
    <location>
        <begin position="262"/>
        <end position="304"/>
    </location>
</feature>
<accession>A0A4R8G1J7</accession>
<organism evidence="2 3">
    <name type="scientific">Rhodovulum visakhapatnamense</name>
    <dbReference type="NCBI Taxonomy" id="364297"/>
    <lineage>
        <taxon>Bacteria</taxon>
        <taxon>Pseudomonadati</taxon>
        <taxon>Pseudomonadota</taxon>
        <taxon>Alphaproteobacteria</taxon>
        <taxon>Rhodobacterales</taxon>
        <taxon>Paracoccaceae</taxon>
        <taxon>Rhodovulum</taxon>
    </lineage>
</organism>
<dbReference type="AlphaFoldDB" id="A0A4R8G1J7"/>
<feature type="region of interest" description="Disordered" evidence="1">
    <location>
        <begin position="88"/>
        <end position="147"/>
    </location>
</feature>
<evidence type="ECO:0000313" key="2">
    <source>
        <dbReference type="EMBL" id="TDX33415.1"/>
    </source>
</evidence>
<evidence type="ECO:0000256" key="1">
    <source>
        <dbReference type="SAM" id="MobiDB-lite"/>
    </source>
</evidence>
<dbReference type="Proteomes" id="UP000295484">
    <property type="component" value="Unassembled WGS sequence"/>
</dbReference>
<name>A0A4R8G1J7_9RHOB</name>
<evidence type="ECO:0000313" key="3">
    <source>
        <dbReference type="Proteomes" id="UP000295484"/>
    </source>
</evidence>
<reference evidence="2 3" key="1">
    <citation type="submission" date="2019-03" db="EMBL/GenBank/DDBJ databases">
        <title>Genomic Encyclopedia of Type Strains, Phase IV (KMG-IV): sequencing the most valuable type-strain genomes for metagenomic binning, comparative biology and taxonomic classification.</title>
        <authorList>
            <person name="Goeker M."/>
        </authorList>
    </citation>
    <scope>NUCLEOTIDE SEQUENCE [LARGE SCALE GENOMIC DNA]</scope>
    <source>
        <strain evidence="2 3">JA181</strain>
    </source>
</reference>
<proteinExistence type="predicted"/>
<feature type="compositionally biased region" description="Basic and acidic residues" evidence="1">
    <location>
        <begin position="262"/>
        <end position="290"/>
    </location>
</feature>